<evidence type="ECO:0000313" key="2">
    <source>
        <dbReference type="Proteomes" id="UP001596150"/>
    </source>
</evidence>
<name>A0ABW0Q4F9_9HYPH</name>
<reference evidence="2" key="1">
    <citation type="journal article" date="2019" name="Int. J. Syst. Evol. Microbiol.">
        <title>The Global Catalogue of Microorganisms (GCM) 10K type strain sequencing project: providing services to taxonomists for standard genome sequencing and annotation.</title>
        <authorList>
            <consortium name="The Broad Institute Genomics Platform"/>
            <consortium name="The Broad Institute Genome Sequencing Center for Infectious Disease"/>
            <person name="Wu L."/>
            <person name="Ma J."/>
        </authorList>
    </citation>
    <scope>NUCLEOTIDE SEQUENCE [LARGE SCALE GENOMIC DNA]</scope>
    <source>
        <strain evidence="2">KACC 12633</strain>
    </source>
</reference>
<sequence length="80" mass="8619">MASPILTLDLYVHARGDRAVRLSRDGDLRNAVWVALVHLDVAMAGDKRAIVTIPRWLAEQEALVTPPAEVGQAELFGGAS</sequence>
<keyword evidence="2" id="KW-1185">Reference proteome</keyword>
<dbReference type="RefSeq" id="WP_266346144.1">
    <property type="nucleotide sequence ID" value="NZ_JAPKNH010000013.1"/>
</dbReference>
<dbReference type="Proteomes" id="UP001596150">
    <property type="component" value="Unassembled WGS sequence"/>
</dbReference>
<comment type="caution">
    <text evidence="1">The sequence shown here is derived from an EMBL/GenBank/DDBJ whole genome shotgun (WGS) entry which is preliminary data.</text>
</comment>
<proteinExistence type="predicted"/>
<gene>
    <name evidence="1" type="ORF">ACFPP9_25615</name>
</gene>
<protein>
    <submittedName>
        <fullName evidence="1">Uncharacterized protein</fullName>
    </submittedName>
</protein>
<evidence type="ECO:0000313" key="1">
    <source>
        <dbReference type="EMBL" id="MFC5519169.1"/>
    </source>
</evidence>
<dbReference type="EMBL" id="JBHSML010000032">
    <property type="protein sequence ID" value="MFC5519169.1"/>
    <property type="molecule type" value="Genomic_DNA"/>
</dbReference>
<accession>A0ABW0Q4F9</accession>
<organism evidence="1 2">
    <name type="scientific">Kaistia terrae</name>
    <dbReference type="NCBI Taxonomy" id="537017"/>
    <lineage>
        <taxon>Bacteria</taxon>
        <taxon>Pseudomonadati</taxon>
        <taxon>Pseudomonadota</taxon>
        <taxon>Alphaproteobacteria</taxon>
        <taxon>Hyphomicrobiales</taxon>
        <taxon>Kaistiaceae</taxon>
        <taxon>Kaistia</taxon>
    </lineage>
</organism>